<sequence length="132" mass="15232">MRHYALYIDIDKLRKPSESVVSREASYNKMYRASYRPEQLLRAHPRRPLHHPRRPLSDICAIHPHGHSYKGITCDPADTHACICQFVRRSAANNIGRGQFDSIIDLQKVRVDRNNLSEGSPRADFISDVIIR</sequence>
<organism evidence="1 2">
    <name type="scientific">Iphiclides podalirius</name>
    <name type="common">scarce swallowtail</name>
    <dbReference type="NCBI Taxonomy" id="110791"/>
    <lineage>
        <taxon>Eukaryota</taxon>
        <taxon>Metazoa</taxon>
        <taxon>Ecdysozoa</taxon>
        <taxon>Arthropoda</taxon>
        <taxon>Hexapoda</taxon>
        <taxon>Insecta</taxon>
        <taxon>Pterygota</taxon>
        <taxon>Neoptera</taxon>
        <taxon>Endopterygota</taxon>
        <taxon>Lepidoptera</taxon>
        <taxon>Glossata</taxon>
        <taxon>Ditrysia</taxon>
        <taxon>Papilionoidea</taxon>
        <taxon>Papilionidae</taxon>
        <taxon>Papilioninae</taxon>
        <taxon>Iphiclides</taxon>
    </lineage>
</organism>
<dbReference type="Proteomes" id="UP000837857">
    <property type="component" value="Chromosome 6"/>
</dbReference>
<accession>A0ABN8J2H9</accession>
<name>A0ABN8J2H9_9NEOP</name>
<gene>
    <name evidence="1" type="ORF">IPOD504_LOCUS15133</name>
</gene>
<feature type="non-terminal residue" evidence="1">
    <location>
        <position position="132"/>
    </location>
</feature>
<dbReference type="EMBL" id="OW152818">
    <property type="protein sequence ID" value="CAH2071468.1"/>
    <property type="molecule type" value="Genomic_DNA"/>
</dbReference>
<protein>
    <submittedName>
        <fullName evidence="1">Uncharacterized protein</fullName>
    </submittedName>
</protein>
<proteinExistence type="predicted"/>
<evidence type="ECO:0000313" key="2">
    <source>
        <dbReference type="Proteomes" id="UP000837857"/>
    </source>
</evidence>
<reference evidence="1" key="1">
    <citation type="submission" date="2022-03" db="EMBL/GenBank/DDBJ databases">
        <authorList>
            <person name="Martin H S."/>
        </authorList>
    </citation>
    <scope>NUCLEOTIDE SEQUENCE</scope>
</reference>
<keyword evidence="2" id="KW-1185">Reference proteome</keyword>
<evidence type="ECO:0000313" key="1">
    <source>
        <dbReference type="EMBL" id="CAH2071468.1"/>
    </source>
</evidence>